<dbReference type="STRING" id="32264.T1K053"/>
<dbReference type="EMBL" id="CAEY01001132">
    <property type="status" value="NOT_ANNOTATED_CDS"/>
    <property type="molecule type" value="Genomic_DNA"/>
</dbReference>
<evidence type="ECO:0000313" key="8">
    <source>
        <dbReference type="EnsemblMetazoa" id="tetur03g06480.1"/>
    </source>
</evidence>
<protein>
    <recommendedName>
        <fullName evidence="6">Microtubule-associated protein</fullName>
    </recommendedName>
</protein>
<dbReference type="HOGENOM" id="CLU_1108324_0_0_1"/>
<evidence type="ECO:0000256" key="7">
    <source>
        <dbReference type="SAM" id="MobiDB-lite"/>
    </source>
</evidence>
<keyword evidence="9" id="KW-1185">Reference proteome</keyword>
<evidence type="ECO:0000256" key="6">
    <source>
        <dbReference type="RuleBase" id="RU000686"/>
    </source>
</evidence>
<organism evidence="8 9">
    <name type="scientific">Tetranychus urticae</name>
    <name type="common">Two-spotted spider mite</name>
    <dbReference type="NCBI Taxonomy" id="32264"/>
    <lineage>
        <taxon>Eukaryota</taxon>
        <taxon>Metazoa</taxon>
        <taxon>Ecdysozoa</taxon>
        <taxon>Arthropoda</taxon>
        <taxon>Chelicerata</taxon>
        <taxon>Arachnida</taxon>
        <taxon>Acari</taxon>
        <taxon>Acariformes</taxon>
        <taxon>Trombidiformes</taxon>
        <taxon>Prostigmata</taxon>
        <taxon>Eleutherengona</taxon>
        <taxon>Raphignathae</taxon>
        <taxon>Tetranychoidea</taxon>
        <taxon>Tetranychidae</taxon>
        <taxon>Tetranychus</taxon>
    </lineage>
</organism>
<keyword evidence="3" id="KW-0597">Phosphoprotein</keyword>
<feature type="region of interest" description="Disordered" evidence="7">
    <location>
        <begin position="1"/>
        <end position="76"/>
    </location>
</feature>
<dbReference type="GO" id="GO:0043005">
    <property type="term" value="C:neuron projection"/>
    <property type="evidence" value="ECO:0007669"/>
    <property type="project" value="TreeGrafter"/>
</dbReference>
<feature type="compositionally biased region" description="Low complexity" evidence="7">
    <location>
        <begin position="168"/>
        <end position="182"/>
    </location>
</feature>
<dbReference type="GO" id="GO:0000226">
    <property type="term" value="P:microtubule cytoskeleton organization"/>
    <property type="evidence" value="ECO:0007669"/>
    <property type="project" value="TreeGrafter"/>
</dbReference>
<dbReference type="Pfam" id="PF00418">
    <property type="entry name" value="Tubulin-binding"/>
    <property type="match status" value="3"/>
</dbReference>
<reference evidence="8" key="2">
    <citation type="submission" date="2015-06" db="UniProtKB">
        <authorList>
            <consortium name="EnsemblMetazoa"/>
        </authorList>
    </citation>
    <scope>IDENTIFICATION</scope>
</reference>
<dbReference type="PROSITE" id="PS00229">
    <property type="entry name" value="TAU_MAP_1"/>
    <property type="match status" value="1"/>
</dbReference>
<evidence type="ECO:0000256" key="4">
    <source>
        <dbReference type="ARBA" id="ARBA00022737"/>
    </source>
</evidence>
<dbReference type="InterPro" id="IPR001084">
    <property type="entry name" value="MAP_tubulin-bd_rpt"/>
</dbReference>
<dbReference type="InterPro" id="IPR027324">
    <property type="entry name" value="MAP2/MAP4/Tau"/>
</dbReference>
<feature type="compositionally biased region" description="Basic and acidic residues" evidence="7">
    <location>
        <begin position="1"/>
        <end position="17"/>
    </location>
</feature>
<evidence type="ECO:0000256" key="5">
    <source>
        <dbReference type="ARBA" id="ARBA00023212"/>
    </source>
</evidence>
<dbReference type="GO" id="GO:0031175">
    <property type="term" value="P:neuron projection development"/>
    <property type="evidence" value="ECO:0007669"/>
    <property type="project" value="TreeGrafter"/>
</dbReference>
<dbReference type="GO" id="GO:0005874">
    <property type="term" value="C:microtubule"/>
    <property type="evidence" value="ECO:0007669"/>
    <property type="project" value="UniProtKB-KW"/>
</dbReference>
<evidence type="ECO:0000256" key="1">
    <source>
        <dbReference type="ARBA" id="ARBA00004245"/>
    </source>
</evidence>
<evidence type="ECO:0000256" key="3">
    <source>
        <dbReference type="ARBA" id="ARBA00022553"/>
    </source>
</evidence>
<feature type="compositionally biased region" description="Polar residues" evidence="7">
    <location>
        <begin position="242"/>
        <end position="251"/>
    </location>
</feature>
<dbReference type="PROSITE" id="PS51491">
    <property type="entry name" value="TAU_MAP_2"/>
    <property type="match status" value="2"/>
</dbReference>
<keyword evidence="5 6" id="KW-0206">Cytoskeleton</keyword>
<dbReference type="AlphaFoldDB" id="T1K053"/>
<dbReference type="PANTHER" id="PTHR11501">
    <property type="entry name" value="MICROTUBULE-ASSOCIATED PROTEIN"/>
    <property type="match status" value="1"/>
</dbReference>
<feature type="compositionally biased region" description="Polar residues" evidence="7">
    <location>
        <begin position="183"/>
        <end position="206"/>
    </location>
</feature>
<evidence type="ECO:0000313" key="9">
    <source>
        <dbReference type="Proteomes" id="UP000015104"/>
    </source>
</evidence>
<dbReference type="eggNOG" id="KOG2418">
    <property type="taxonomic scope" value="Eukaryota"/>
</dbReference>
<comment type="subcellular location">
    <subcellularLocation>
        <location evidence="1 6">Cytoplasm</location>
        <location evidence="1 6">Cytoskeleton</location>
    </subcellularLocation>
</comment>
<name>T1K053_TETUR</name>
<feature type="region of interest" description="Disordered" evidence="7">
    <location>
        <begin position="138"/>
        <end position="251"/>
    </location>
</feature>
<keyword evidence="4" id="KW-0677">Repeat</keyword>
<feature type="compositionally biased region" description="Polar residues" evidence="7">
    <location>
        <begin position="18"/>
        <end position="32"/>
    </location>
</feature>
<evidence type="ECO:0000256" key="2">
    <source>
        <dbReference type="ARBA" id="ARBA00022490"/>
    </source>
</evidence>
<reference evidence="9" key="1">
    <citation type="submission" date="2011-08" db="EMBL/GenBank/DDBJ databases">
        <authorList>
            <person name="Rombauts S."/>
        </authorList>
    </citation>
    <scope>NUCLEOTIDE SEQUENCE</scope>
    <source>
        <strain evidence="9">London</strain>
    </source>
</reference>
<dbReference type="EnsemblMetazoa" id="tetur03g06480.1">
    <property type="protein sequence ID" value="tetur03g06480.1"/>
    <property type="gene ID" value="tetur03g06480"/>
</dbReference>
<keyword evidence="2 6" id="KW-0963">Cytoplasm</keyword>
<dbReference type="PANTHER" id="PTHR11501:SF18">
    <property type="entry name" value="MICROTUBULE-ASSOCIATED PROTEIN"/>
    <property type="match status" value="1"/>
</dbReference>
<proteinExistence type="predicted"/>
<dbReference type="GO" id="GO:0008017">
    <property type="term" value="F:microtubule binding"/>
    <property type="evidence" value="ECO:0007669"/>
    <property type="project" value="InterPro"/>
</dbReference>
<sequence>MSDKPKEPVKQPTDKPKNGSSIERSSRGVQRSISRDSTAKSRDPSTCTSPTKDLSRKLPPIKAPVGLAKGPDLKNVRSKIGSLQNVKHRPSQGEKKVITQKLEWQAKPRIGSLDYVKHKPAGGEVKIENKKLEWKAKSKIGSLDNVKHKPGGGQVNIFDEKYARSSTGGRSPSDGRSISPSSTANSIKSTCNTPTGGRSPLPSSSSKDGKENKQSGSSEKPTNAKIDIKSNSNDNSKETKATDSSLDSKSV</sequence>
<accession>T1K053</accession>
<keyword evidence="6" id="KW-0493">Microtubule</keyword>
<dbReference type="Proteomes" id="UP000015104">
    <property type="component" value="Unassembled WGS sequence"/>
</dbReference>
<feature type="compositionally biased region" description="Basic and acidic residues" evidence="7">
    <location>
        <begin position="33"/>
        <end position="43"/>
    </location>
</feature>